<dbReference type="RefSeq" id="WP_190014375.1">
    <property type="nucleotide sequence ID" value="NZ_FQZV01000022.1"/>
</dbReference>
<dbReference type="Proteomes" id="UP000184536">
    <property type="component" value="Unassembled WGS sequence"/>
</dbReference>
<dbReference type="STRING" id="1121919.SAMN02745975_01950"/>
<evidence type="ECO:0000313" key="2">
    <source>
        <dbReference type="Proteomes" id="UP000184536"/>
    </source>
</evidence>
<proteinExistence type="predicted"/>
<sequence length="60" mass="6648">MNIRNDEGVDLYISIEIYAGIGSCAVLLRINLHNLQLCYGAGLQIYITGDNHGQAIRKNK</sequence>
<organism evidence="1 2">
    <name type="scientific">Geosporobacter subterraneus DSM 17957</name>
    <dbReference type="NCBI Taxonomy" id="1121919"/>
    <lineage>
        <taxon>Bacteria</taxon>
        <taxon>Bacillati</taxon>
        <taxon>Bacillota</taxon>
        <taxon>Clostridia</taxon>
        <taxon>Peptostreptococcales</taxon>
        <taxon>Thermotaleaceae</taxon>
        <taxon>Geosporobacter</taxon>
    </lineage>
</organism>
<name>A0A1M6ISH8_9FIRM</name>
<dbReference type="AlphaFoldDB" id="A0A1M6ISH8"/>
<dbReference type="EMBL" id="FQZV01000022">
    <property type="protein sequence ID" value="SHJ37337.1"/>
    <property type="molecule type" value="Genomic_DNA"/>
</dbReference>
<reference evidence="2" key="1">
    <citation type="submission" date="2016-11" db="EMBL/GenBank/DDBJ databases">
        <authorList>
            <person name="Varghese N."/>
            <person name="Submissions S."/>
        </authorList>
    </citation>
    <scope>NUCLEOTIDE SEQUENCE [LARGE SCALE GENOMIC DNA]</scope>
    <source>
        <strain evidence="2">DSM 17957</strain>
    </source>
</reference>
<protein>
    <submittedName>
        <fullName evidence="1">Uncharacterized protein</fullName>
    </submittedName>
</protein>
<accession>A0A1M6ISH8</accession>
<gene>
    <name evidence="1" type="ORF">SAMN02745975_01950</name>
</gene>
<keyword evidence="2" id="KW-1185">Reference proteome</keyword>
<evidence type="ECO:0000313" key="1">
    <source>
        <dbReference type="EMBL" id="SHJ37337.1"/>
    </source>
</evidence>